<dbReference type="Proteomes" id="UP000641954">
    <property type="component" value="Unassembled WGS sequence"/>
</dbReference>
<accession>A0ABR8E9W2</accession>
<gene>
    <name evidence="2" type="ORF">H6G72_07225</name>
</gene>
<name>A0ABR8E9W2_9CYAN</name>
<dbReference type="EMBL" id="JACJSK010000008">
    <property type="protein sequence ID" value="MBD2543639.1"/>
    <property type="molecule type" value="Genomic_DNA"/>
</dbReference>
<evidence type="ECO:0000313" key="3">
    <source>
        <dbReference type="Proteomes" id="UP000641954"/>
    </source>
</evidence>
<dbReference type="InterPro" id="IPR039564">
    <property type="entry name" value="Peptidase_C39-like"/>
</dbReference>
<feature type="domain" description="Peptidase C39-like" evidence="1">
    <location>
        <begin position="625"/>
        <end position="749"/>
    </location>
</feature>
<keyword evidence="3" id="KW-1185">Reference proteome</keyword>
<reference evidence="2 3" key="1">
    <citation type="journal article" date="2020" name="ISME J.">
        <title>Comparative genomics reveals insights into cyanobacterial evolution and habitat adaptation.</title>
        <authorList>
            <person name="Chen M.Y."/>
            <person name="Teng W.K."/>
            <person name="Zhao L."/>
            <person name="Hu C.X."/>
            <person name="Zhou Y.K."/>
            <person name="Han B.P."/>
            <person name="Song L.R."/>
            <person name="Shu W.S."/>
        </authorList>
    </citation>
    <scope>NUCLEOTIDE SEQUENCE [LARGE SCALE GENOMIC DNA]</scope>
    <source>
        <strain evidence="2 3">FACHB-1370</strain>
    </source>
</reference>
<evidence type="ECO:0000259" key="1">
    <source>
        <dbReference type="Pfam" id="PF13529"/>
    </source>
</evidence>
<protein>
    <submittedName>
        <fullName evidence="2">C39 family peptidase</fullName>
    </submittedName>
</protein>
<evidence type="ECO:0000313" key="2">
    <source>
        <dbReference type="EMBL" id="MBD2543639.1"/>
    </source>
</evidence>
<dbReference type="Gene3D" id="3.90.70.10">
    <property type="entry name" value="Cysteine proteinases"/>
    <property type="match status" value="1"/>
</dbReference>
<comment type="caution">
    <text evidence="2">The sequence shown here is derived from an EMBL/GenBank/DDBJ whole genome shotgun (WGS) entry which is preliminary data.</text>
</comment>
<sequence length="788" mass="87291">MSTGQTFNLRILQETFFKVSTASSSTLNDRQKVRLVAGQTFSIRKYQSNSGHFEVELVNPIAPVGATGYLFEPHVQITPASATSQTVGSIHDVADPPPGFSLLWIAQNTKIKTSPESSSNLRSHQQMDLAAGRSFLILGYASVADHFRVTLNQPLENFGRIGYLYNLHVQIKRDGKLIAYDPNALNLVLLRNTVIKKQPIDSSQLKPEEQYTLPLGMIYGVSSYAMEAGHLKVSLTENLPPFGNTGYLFPDFVELRRGNTVVNAAPRLNYTGPSAVVANRATNLTGTYDPRVMTKVELIAEDKYPLQVSLNSSAKTWAVSLPNGFSAPGARWLRLRGSDRTGKVLDSQIVNITVSPAGTSPQALRLRVTRDTLFKASPVDSTTLNNRQKVMVKTGQTFAVSQYGLVDGHLRVTLDPPIAPIGDFGYFYEGHVQMSKGQEVLRFDLADVPEIPGTAQLLVTSTTFIKSRPDDSANLAANQKAELKLGQSFNLTGYASTSGHFRVTLTESIPGFGQVGFLYHLHVQIKKDGQTVPYDPDALTMTIRQATDFKRRAVPASTLSASDKLSLPVGRIYGVSSYSIEAGNIKVSLTENFANFGNTGYVWPGHVTMRRGSQVFDPLPKQIELNVPYFSQRDNPRFYWSTCNVTSIAMVMYYYGERSQWGGQLEDELLQWCFNRYGEGCQTDHTVLAELIRAYGYKHSFSTTRRWSDVDNELINRRPVVIAGDFTATGHIATIIGYNTQGYILNDPWGDALTGYSYTEGRRLLYPYGYMDRVCGPDGNVWAHFIST</sequence>
<organism evidence="2 3">
    <name type="scientific">Planktothricoides raciborskii FACHB-1370</name>
    <dbReference type="NCBI Taxonomy" id="2949576"/>
    <lineage>
        <taxon>Bacteria</taxon>
        <taxon>Bacillati</taxon>
        <taxon>Cyanobacteriota</taxon>
        <taxon>Cyanophyceae</taxon>
        <taxon>Oscillatoriophycideae</taxon>
        <taxon>Oscillatoriales</taxon>
        <taxon>Oscillatoriaceae</taxon>
        <taxon>Planktothricoides</taxon>
    </lineage>
</organism>
<proteinExistence type="predicted"/>
<dbReference type="Pfam" id="PF13529">
    <property type="entry name" value="Peptidase_C39_2"/>
    <property type="match status" value="1"/>
</dbReference>
<dbReference type="RefSeq" id="WP_190877750.1">
    <property type="nucleotide sequence ID" value="NZ_JACJSK010000008.1"/>
</dbReference>